<keyword evidence="3" id="KW-1185">Reference proteome</keyword>
<evidence type="ECO:0000313" key="3">
    <source>
        <dbReference type="Proteomes" id="UP001201812"/>
    </source>
</evidence>
<reference evidence="2" key="1">
    <citation type="submission" date="2022-01" db="EMBL/GenBank/DDBJ databases">
        <title>Genome Sequence Resource for Two Populations of Ditylenchus destructor, the Migratory Endoparasitic Phytonematode.</title>
        <authorList>
            <person name="Zhang H."/>
            <person name="Lin R."/>
            <person name="Xie B."/>
        </authorList>
    </citation>
    <scope>NUCLEOTIDE SEQUENCE</scope>
    <source>
        <strain evidence="2">BazhouSP</strain>
    </source>
</reference>
<dbReference type="Proteomes" id="UP001201812">
    <property type="component" value="Unassembled WGS sequence"/>
</dbReference>
<evidence type="ECO:0000256" key="1">
    <source>
        <dbReference type="SAM" id="MobiDB-lite"/>
    </source>
</evidence>
<organism evidence="2 3">
    <name type="scientific">Ditylenchus destructor</name>
    <dbReference type="NCBI Taxonomy" id="166010"/>
    <lineage>
        <taxon>Eukaryota</taxon>
        <taxon>Metazoa</taxon>
        <taxon>Ecdysozoa</taxon>
        <taxon>Nematoda</taxon>
        <taxon>Chromadorea</taxon>
        <taxon>Rhabditida</taxon>
        <taxon>Tylenchina</taxon>
        <taxon>Tylenchomorpha</taxon>
        <taxon>Sphaerularioidea</taxon>
        <taxon>Anguinidae</taxon>
        <taxon>Anguininae</taxon>
        <taxon>Ditylenchus</taxon>
    </lineage>
</organism>
<feature type="region of interest" description="Disordered" evidence="1">
    <location>
        <begin position="71"/>
        <end position="126"/>
    </location>
</feature>
<dbReference type="AlphaFoldDB" id="A0AAD4NDN0"/>
<feature type="region of interest" description="Disordered" evidence="1">
    <location>
        <begin position="1"/>
        <end position="52"/>
    </location>
</feature>
<dbReference type="EMBL" id="JAKKPZ010000005">
    <property type="protein sequence ID" value="KAI1720799.1"/>
    <property type="molecule type" value="Genomic_DNA"/>
</dbReference>
<protein>
    <submittedName>
        <fullName evidence="2">Uncharacterized protein</fullName>
    </submittedName>
</protein>
<evidence type="ECO:0000313" key="2">
    <source>
        <dbReference type="EMBL" id="KAI1720799.1"/>
    </source>
</evidence>
<comment type="caution">
    <text evidence="2">The sequence shown here is derived from an EMBL/GenBank/DDBJ whole genome shotgun (WGS) entry which is preliminary data.</text>
</comment>
<gene>
    <name evidence="2" type="ORF">DdX_05046</name>
</gene>
<name>A0AAD4NDN0_9BILA</name>
<accession>A0AAD4NDN0</accession>
<feature type="compositionally biased region" description="Low complexity" evidence="1">
    <location>
        <begin position="84"/>
        <end position="108"/>
    </location>
</feature>
<sequence>MAFQQRRSFAKKRVPLYGTRNIYNTPPPDTALTAGPSSTVADRPAMNERSAEKKVRLISGDTVEKVRKKVAAKHKIDSDEEYCSSDSDSSNSSQASGSSSTSSSSSSPPRSPSPQFEPTIPPVFTR</sequence>
<proteinExistence type="predicted"/>